<dbReference type="EMBL" id="CM037152">
    <property type="protein sequence ID" value="KAH7834783.1"/>
    <property type="molecule type" value="Genomic_DNA"/>
</dbReference>
<comment type="caution">
    <text evidence="1">The sequence shown here is derived from an EMBL/GenBank/DDBJ whole genome shotgun (WGS) entry which is preliminary data.</text>
</comment>
<keyword evidence="2" id="KW-1185">Reference proteome</keyword>
<name>A0ACB7X278_9ERIC</name>
<proteinExistence type="predicted"/>
<reference evidence="1 2" key="1">
    <citation type="journal article" date="2021" name="Hortic Res">
        <title>High-quality reference genome and annotation aids understanding of berry development for evergreen blueberry (Vaccinium darrowii).</title>
        <authorList>
            <person name="Yu J."/>
            <person name="Hulse-Kemp A.M."/>
            <person name="Babiker E."/>
            <person name="Staton M."/>
        </authorList>
    </citation>
    <scope>NUCLEOTIDE SEQUENCE [LARGE SCALE GENOMIC DNA]</scope>
    <source>
        <strain evidence="2">cv. NJ 8807/NJ 8810</strain>
        <tissue evidence="1">Young leaf</tissue>
    </source>
</reference>
<evidence type="ECO:0000313" key="2">
    <source>
        <dbReference type="Proteomes" id="UP000828048"/>
    </source>
</evidence>
<accession>A0ACB7X278</accession>
<gene>
    <name evidence="1" type="ORF">Vadar_019705</name>
</gene>
<organism evidence="1 2">
    <name type="scientific">Vaccinium darrowii</name>
    <dbReference type="NCBI Taxonomy" id="229202"/>
    <lineage>
        <taxon>Eukaryota</taxon>
        <taxon>Viridiplantae</taxon>
        <taxon>Streptophyta</taxon>
        <taxon>Embryophyta</taxon>
        <taxon>Tracheophyta</taxon>
        <taxon>Spermatophyta</taxon>
        <taxon>Magnoliopsida</taxon>
        <taxon>eudicotyledons</taxon>
        <taxon>Gunneridae</taxon>
        <taxon>Pentapetalae</taxon>
        <taxon>asterids</taxon>
        <taxon>Ericales</taxon>
        <taxon>Ericaceae</taxon>
        <taxon>Vaccinioideae</taxon>
        <taxon>Vaccinieae</taxon>
        <taxon>Vaccinium</taxon>
    </lineage>
</organism>
<dbReference type="Proteomes" id="UP000828048">
    <property type="component" value="Chromosome 2"/>
</dbReference>
<evidence type="ECO:0000313" key="1">
    <source>
        <dbReference type="EMBL" id="KAH7834783.1"/>
    </source>
</evidence>
<sequence>MEACARTSSLETVYLLHLFWPASGKTNPATKDKDSTIEAGKDIAFANKDTLIAGGPLVLPLTRKNKMSGYVAQLRRVGKRHGVWHFNQMLLHEEAQIAARCLHSSDLLLLLSTRAILYSDFAGDRTDKIWKGEAHAEIKALRLSERFRDKAVEEGLGDHLKD</sequence>
<protein>
    <submittedName>
        <fullName evidence="1">Uncharacterized protein</fullName>
    </submittedName>
</protein>